<protein>
    <submittedName>
        <fullName evidence="5">Extracellular solute-binding protein family 1</fullName>
    </submittedName>
</protein>
<feature type="domain" description="HTH gntR-type" evidence="4">
    <location>
        <begin position="12"/>
        <end position="80"/>
    </location>
</feature>
<dbReference type="GO" id="GO:0003700">
    <property type="term" value="F:DNA-binding transcription factor activity"/>
    <property type="evidence" value="ECO:0007669"/>
    <property type="project" value="InterPro"/>
</dbReference>
<dbReference type="PANTHER" id="PTHR43649:SF12">
    <property type="entry name" value="DIACETYLCHITOBIOSE BINDING PROTEIN DASA"/>
    <property type="match status" value="1"/>
</dbReference>
<dbReference type="GO" id="GO:0003677">
    <property type="term" value="F:DNA binding"/>
    <property type="evidence" value="ECO:0007669"/>
    <property type="project" value="UniProtKB-KW"/>
</dbReference>
<dbReference type="KEGG" id="palo:E6C60_3038"/>
<keyword evidence="6" id="KW-1185">Reference proteome</keyword>
<dbReference type="PROSITE" id="PS50949">
    <property type="entry name" value="HTH_GNTR"/>
    <property type="match status" value="1"/>
</dbReference>
<dbReference type="InterPro" id="IPR036388">
    <property type="entry name" value="WH-like_DNA-bd_sf"/>
</dbReference>
<dbReference type="AlphaFoldDB" id="A0A4P8XST7"/>
<name>A0A4P8XST7_9BACL</name>
<dbReference type="OrthoDB" id="2374506at2"/>
<dbReference type="InterPro" id="IPR050490">
    <property type="entry name" value="Bact_solute-bd_prot1"/>
</dbReference>
<dbReference type="RefSeq" id="WP_138226575.1">
    <property type="nucleotide sequence ID" value="NZ_CP040396.1"/>
</dbReference>
<dbReference type="SUPFAM" id="SSF46785">
    <property type="entry name" value="Winged helix' DNA-binding domain"/>
    <property type="match status" value="1"/>
</dbReference>
<dbReference type="Gene3D" id="3.40.190.10">
    <property type="entry name" value="Periplasmic binding protein-like II"/>
    <property type="match status" value="1"/>
</dbReference>
<evidence type="ECO:0000313" key="6">
    <source>
        <dbReference type="Proteomes" id="UP000300879"/>
    </source>
</evidence>
<proteinExistence type="predicted"/>
<dbReference type="InterPro" id="IPR006059">
    <property type="entry name" value="SBP"/>
</dbReference>
<dbReference type="SUPFAM" id="SSF53850">
    <property type="entry name" value="Periplasmic binding protein-like II"/>
    <property type="match status" value="1"/>
</dbReference>
<dbReference type="InterPro" id="IPR000524">
    <property type="entry name" value="Tscrpt_reg_HTH_GntR"/>
</dbReference>
<dbReference type="Proteomes" id="UP000300879">
    <property type="component" value="Chromosome"/>
</dbReference>
<keyword evidence="1" id="KW-0805">Transcription regulation</keyword>
<keyword evidence="3" id="KW-0804">Transcription</keyword>
<dbReference type="Pfam" id="PF01547">
    <property type="entry name" value="SBP_bac_1"/>
    <property type="match status" value="1"/>
</dbReference>
<dbReference type="EMBL" id="CP040396">
    <property type="protein sequence ID" value="QCT03749.1"/>
    <property type="molecule type" value="Genomic_DNA"/>
</dbReference>
<dbReference type="InterPro" id="IPR036390">
    <property type="entry name" value="WH_DNA-bd_sf"/>
</dbReference>
<dbReference type="SMART" id="SM00345">
    <property type="entry name" value="HTH_GNTR"/>
    <property type="match status" value="1"/>
</dbReference>
<evidence type="ECO:0000256" key="1">
    <source>
        <dbReference type="ARBA" id="ARBA00023015"/>
    </source>
</evidence>
<reference evidence="5 6" key="1">
    <citation type="submission" date="2019-05" db="EMBL/GenBank/DDBJ databases">
        <authorList>
            <person name="Chen C."/>
        </authorList>
    </citation>
    <scope>NUCLEOTIDE SEQUENCE [LARGE SCALE GENOMIC DNA]</scope>
    <source>
        <strain evidence="5 6">HB172198</strain>
    </source>
</reference>
<evidence type="ECO:0000256" key="2">
    <source>
        <dbReference type="ARBA" id="ARBA00023125"/>
    </source>
</evidence>
<evidence type="ECO:0000313" key="5">
    <source>
        <dbReference type="EMBL" id="QCT03749.1"/>
    </source>
</evidence>
<organism evidence="5 6">
    <name type="scientific">Paenibacillus algicola</name>
    <dbReference type="NCBI Taxonomy" id="2565926"/>
    <lineage>
        <taxon>Bacteria</taxon>
        <taxon>Bacillati</taxon>
        <taxon>Bacillota</taxon>
        <taxon>Bacilli</taxon>
        <taxon>Bacillales</taxon>
        <taxon>Paenibacillaceae</taxon>
        <taxon>Paenibacillus</taxon>
    </lineage>
</organism>
<gene>
    <name evidence="5" type="ORF">E6C60_3038</name>
</gene>
<accession>A0A4P8XST7</accession>
<keyword evidence="2" id="KW-0238">DNA-binding</keyword>
<sequence length="462" mass="52958">MTGKKPQRSTFHKRLDHMIATLRNQIVSGNYAPGEMLPSIAELGEQYGLSKNSVRKGLELLSEEELIMKLPKVGARVLHPVPERQIKIKLGCYKNIAKEAKLDALLQAFHAKYPQVEVQSFLLPYDPYHTTVKEFMDNDWLDVMTMNYSDFKLFSTDTESEYLEELDSFPGTYKFLSKLFTYNERLLAVPWIFSPVILAYNQSHFTQSGLTEPNSSWTWEDLKAAAAKLAADHGGFGFYYHMPSSNRWPIMLLQNGFVNGAENAEAEKAKFIASIEECRDLIVNQSYSPLHFSESNADVEELFARGKASMILCTYYSLNKMQSADVDYDIAPIPRRDTPATLLLTTGLAVNARSRHKHAAKLLVDFLLSEEAQLMIRKQTLSIPSLERAAEWKGVDELHRPSRFHMYREIIPTFKLMTDLGLHHRDIIAIRRELMLFWAGMEEAEAVWERVQQLLELRNPVN</sequence>
<evidence type="ECO:0000256" key="3">
    <source>
        <dbReference type="ARBA" id="ARBA00023163"/>
    </source>
</evidence>
<evidence type="ECO:0000259" key="4">
    <source>
        <dbReference type="PROSITE" id="PS50949"/>
    </source>
</evidence>
<dbReference type="Gene3D" id="1.10.10.10">
    <property type="entry name" value="Winged helix-like DNA-binding domain superfamily/Winged helix DNA-binding domain"/>
    <property type="match status" value="1"/>
</dbReference>
<dbReference type="Pfam" id="PF00392">
    <property type="entry name" value="GntR"/>
    <property type="match status" value="1"/>
</dbReference>
<dbReference type="PANTHER" id="PTHR43649">
    <property type="entry name" value="ARABINOSE-BINDING PROTEIN-RELATED"/>
    <property type="match status" value="1"/>
</dbReference>